<dbReference type="SUPFAM" id="SSF53955">
    <property type="entry name" value="Lysozyme-like"/>
    <property type="match status" value="1"/>
</dbReference>
<reference evidence="4" key="1">
    <citation type="submission" date="2019-03" db="EMBL/GenBank/DDBJ databases">
        <title>Lake Tanganyika Metagenome-Assembled Genomes (MAGs).</title>
        <authorList>
            <person name="Tran P."/>
        </authorList>
    </citation>
    <scope>NUCLEOTIDE SEQUENCE</scope>
    <source>
        <strain evidence="4">K_DeepCast_65m_m2_066</strain>
    </source>
</reference>
<sequence>AVRLYQRVTADHPAHYYTTQAQANLQTVGIRVTSTANTALPSTPVSLQDPALSPDATQGSPSKARFHVARVQELQTLRMYQPAGQEIRLLAALLPSTPAAQYLLASLHIDNQQRPAAFRALNSVVEALTPAEVRGLPQAFWTTLYPREFWPQVSQQAQSSGLNPYLVLSIIRQESAFNAGAISSAGARGLMQLMPATAQEVLTKLKMAQEPASRLHDPQLSLLLGSTYFTGLMQRYQGNVVFALAAYNAGPGRLARWREQWGSLPTDEFIERIPLDETRNYVKLILRNLMMYERLYKAV</sequence>
<dbReference type="AlphaFoldDB" id="A0A937W6V9"/>
<evidence type="ECO:0000313" key="4">
    <source>
        <dbReference type="EMBL" id="MBM3226820.1"/>
    </source>
</evidence>
<dbReference type="Proteomes" id="UP000712673">
    <property type="component" value="Unassembled WGS sequence"/>
</dbReference>
<proteinExistence type="inferred from homology"/>
<evidence type="ECO:0000256" key="2">
    <source>
        <dbReference type="SAM" id="MobiDB-lite"/>
    </source>
</evidence>
<dbReference type="PROSITE" id="PS00922">
    <property type="entry name" value="TRANSGLYCOSYLASE"/>
    <property type="match status" value="1"/>
</dbReference>
<dbReference type="GO" id="GO:0008933">
    <property type="term" value="F:peptidoglycan lytic transglycosylase activity"/>
    <property type="evidence" value="ECO:0007669"/>
    <property type="project" value="InterPro"/>
</dbReference>
<dbReference type="GO" id="GO:0016020">
    <property type="term" value="C:membrane"/>
    <property type="evidence" value="ECO:0007669"/>
    <property type="project" value="InterPro"/>
</dbReference>
<evidence type="ECO:0000259" key="3">
    <source>
        <dbReference type="Pfam" id="PF01464"/>
    </source>
</evidence>
<feature type="non-terminal residue" evidence="4">
    <location>
        <position position="1"/>
    </location>
</feature>
<evidence type="ECO:0000256" key="1">
    <source>
        <dbReference type="ARBA" id="ARBA00007734"/>
    </source>
</evidence>
<dbReference type="Pfam" id="PF01464">
    <property type="entry name" value="SLT"/>
    <property type="match status" value="1"/>
</dbReference>
<dbReference type="CDD" id="cd13401">
    <property type="entry name" value="Slt70-like"/>
    <property type="match status" value="1"/>
</dbReference>
<dbReference type="PANTHER" id="PTHR37423">
    <property type="entry name" value="SOLUBLE LYTIC MUREIN TRANSGLYCOSYLASE-RELATED"/>
    <property type="match status" value="1"/>
</dbReference>
<dbReference type="InterPro" id="IPR008258">
    <property type="entry name" value="Transglycosylase_SLT_dom_1"/>
</dbReference>
<dbReference type="EMBL" id="VGLS01001063">
    <property type="protein sequence ID" value="MBM3226820.1"/>
    <property type="molecule type" value="Genomic_DNA"/>
</dbReference>
<dbReference type="InterPro" id="IPR000189">
    <property type="entry name" value="Transglyc_AS"/>
</dbReference>
<comment type="caution">
    <text evidence="4">The sequence shown here is derived from an EMBL/GenBank/DDBJ whole genome shotgun (WGS) entry which is preliminary data.</text>
</comment>
<organism evidence="4 5">
    <name type="scientific">Tectimicrobiota bacterium</name>
    <dbReference type="NCBI Taxonomy" id="2528274"/>
    <lineage>
        <taxon>Bacteria</taxon>
        <taxon>Pseudomonadati</taxon>
        <taxon>Nitrospinota/Tectimicrobiota group</taxon>
        <taxon>Candidatus Tectimicrobiota</taxon>
    </lineage>
</organism>
<name>A0A937W6V9_UNCTE</name>
<gene>
    <name evidence="4" type="ORF">FJZ47_23900</name>
</gene>
<evidence type="ECO:0000313" key="5">
    <source>
        <dbReference type="Proteomes" id="UP000712673"/>
    </source>
</evidence>
<protein>
    <submittedName>
        <fullName evidence="4">Lytic transglycosylase domain-containing protein</fullName>
    </submittedName>
</protein>
<feature type="region of interest" description="Disordered" evidence="2">
    <location>
        <begin position="40"/>
        <end position="63"/>
    </location>
</feature>
<comment type="similarity">
    <text evidence="1">Belongs to the transglycosylase Slt family.</text>
</comment>
<dbReference type="GO" id="GO:0000270">
    <property type="term" value="P:peptidoglycan metabolic process"/>
    <property type="evidence" value="ECO:0007669"/>
    <property type="project" value="InterPro"/>
</dbReference>
<dbReference type="InterPro" id="IPR023346">
    <property type="entry name" value="Lysozyme-like_dom_sf"/>
</dbReference>
<accession>A0A937W6V9</accession>
<dbReference type="PANTHER" id="PTHR37423:SF2">
    <property type="entry name" value="MEMBRANE-BOUND LYTIC MUREIN TRANSGLYCOSYLASE C"/>
    <property type="match status" value="1"/>
</dbReference>
<feature type="domain" description="Transglycosylase SLT" evidence="3">
    <location>
        <begin position="155"/>
        <end position="269"/>
    </location>
</feature>
<dbReference type="Gene3D" id="1.10.530.10">
    <property type="match status" value="1"/>
</dbReference>